<dbReference type="Pfam" id="PF14365">
    <property type="entry name" value="Neprosin_AP"/>
    <property type="match status" value="1"/>
</dbReference>
<dbReference type="InterPro" id="IPR004314">
    <property type="entry name" value="Neprosin"/>
</dbReference>
<dbReference type="InterPro" id="IPR053168">
    <property type="entry name" value="Glutamic_endopeptidase"/>
</dbReference>
<dbReference type="PROSITE" id="PS52045">
    <property type="entry name" value="NEPROSIN_PEP_CD"/>
    <property type="match status" value="1"/>
</dbReference>
<evidence type="ECO:0000256" key="1">
    <source>
        <dbReference type="SAM" id="SignalP"/>
    </source>
</evidence>
<proteinExistence type="predicted"/>
<dbReference type="Pfam" id="PF03080">
    <property type="entry name" value="Neprosin"/>
    <property type="match status" value="2"/>
</dbReference>
<feature type="chain" id="PRO_5042075279" description="Neprosin PEP catalytic domain-containing protein" evidence="1">
    <location>
        <begin position="23"/>
        <end position="366"/>
    </location>
</feature>
<accession>A0AAD4T1S2</accession>
<dbReference type="PANTHER" id="PTHR31589:SF221">
    <property type="entry name" value="LIGASE, PUTATIVE (DUF239)-RELATED"/>
    <property type="match status" value="1"/>
</dbReference>
<sequence length="366" mass="41793">MGISLCVFVNFLLVVVILNVFSMNTVNYVVEGAQSISKEEDMELGRQLKILNKPPIKIILSAWGDTYDCINIYKQPAFDHPLLRNHKIQMKPISELEQDRAQTSIFRARVERFPEGSVPIRMTEKQDFIRARLMSSTVSRSNDPSEYFAGMGYQNKDEKFYGATANMSVWQPNVTLDQYSLAEISIRSGWNDQSTRIHAGWMVNPMLYNNDSSVRYFIYWTAGCFNMLCPGFFQVHPEYTPDMPISDPSIYGKILNIIGYWPAEVFPLFGSVGAKRIYWGGYSRESEDGHAPQMGSGHFPLEYGYGKHGSYFTSMQYYNASGFLLDPNEKLMIKVLECKKNYDVEYFGFVEEVGHIFQYGGPGGKC</sequence>
<organism evidence="3 4">
    <name type="scientific">Papaver atlanticum</name>
    <dbReference type="NCBI Taxonomy" id="357466"/>
    <lineage>
        <taxon>Eukaryota</taxon>
        <taxon>Viridiplantae</taxon>
        <taxon>Streptophyta</taxon>
        <taxon>Embryophyta</taxon>
        <taxon>Tracheophyta</taxon>
        <taxon>Spermatophyta</taxon>
        <taxon>Magnoliopsida</taxon>
        <taxon>Ranunculales</taxon>
        <taxon>Papaveraceae</taxon>
        <taxon>Papaveroideae</taxon>
        <taxon>Papaver</taxon>
    </lineage>
</organism>
<dbReference type="PANTHER" id="PTHR31589">
    <property type="entry name" value="PROTEIN, PUTATIVE (DUF239)-RELATED-RELATED"/>
    <property type="match status" value="1"/>
</dbReference>
<keyword evidence="1" id="KW-0732">Signal</keyword>
<protein>
    <recommendedName>
        <fullName evidence="2">Neprosin PEP catalytic domain-containing protein</fullName>
    </recommendedName>
</protein>
<gene>
    <name evidence="3" type="ORF">MKW98_012304</name>
</gene>
<feature type="domain" description="Neprosin PEP catalytic" evidence="2">
    <location>
        <begin position="141"/>
        <end position="366"/>
    </location>
</feature>
<reference evidence="3" key="1">
    <citation type="submission" date="2022-04" db="EMBL/GenBank/DDBJ databases">
        <title>A functionally conserved STORR gene fusion in Papaver species that diverged 16.8 million years ago.</title>
        <authorList>
            <person name="Catania T."/>
        </authorList>
    </citation>
    <scope>NUCLEOTIDE SEQUENCE</scope>
    <source>
        <strain evidence="3">S-188037</strain>
    </source>
</reference>
<evidence type="ECO:0000313" key="4">
    <source>
        <dbReference type="Proteomes" id="UP001202328"/>
    </source>
</evidence>
<dbReference type="Gene3D" id="3.90.1320.10">
    <property type="entry name" value="Outer-capsid protein sigma 3, large lobe"/>
    <property type="match status" value="1"/>
</dbReference>
<feature type="signal peptide" evidence="1">
    <location>
        <begin position="1"/>
        <end position="22"/>
    </location>
</feature>
<dbReference type="AlphaFoldDB" id="A0AAD4T1S2"/>
<name>A0AAD4T1S2_9MAGN</name>
<dbReference type="EMBL" id="JAJJMB010007130">
    <property type="protein sequence ID" value="KAI3931894.1"/>
    <property type="molecule type" value="Genomic_DNA"/>
</dbReference>
<comment type="caution">
    <text evidence="3">The sequence shown here is derived from an EMBL/GenBank/DDBJ whole genome shotgun (WGS) entry which is preliminary data.</text>
</comment>
<dbReference type="InterPro" id="IPR025521">
    <property type="entry name" value="Neprosin_propep"/>
</dbReference>
<keyword evidence="4" id="KW-1185">Reference proteome</keyword>
<evidence type="ECO:0000259" key="2">
    <source>
        <dbReference type="PROSITE" id="PS52045"/>
    </source>
</evidence>
<dbReference type="Proteomes" id="UP001202328">
    <property type="component" value="Unassembled WGS sequence"/>
</dbReference>
<evidence type="ECO:0000313" key="3">
    <source>
        <dbReference type="EMBL" id="KAI3931894.1"/>
    </source>
</evidence>